<comment type="similarity">
    <text evidence="2">Belongs to the group II decarboxylase family.</text>
</comment>
<dbReference type="CDD" id="cd06450">
    <property type="entry name" value="DOPA_deC_like"/>
    <property type="match status" value="1"/>
</dbReference>
<dbReference type="InterPro" id="IPR000719">
    <property type="entry name" value="Prot_kinase_dom"/>
</dbReference>
<feature type="binding site" evidence="14">
    <location>
        <position position="112"/>
    </location>
    <ligand>
        <name>ATP</name>
        <dbReference type="ChEBI" id="CHEBI:30616"/>
    </ligand>
</feature>
<dbReference type="GO" id="GO:0005524">
    <property type="term" value="F:ATP binding"/>
    <property type="evidence" value="ECO:0007669"/>
    <property type="project" value="UniProtKB-UniRule"/>
</dbReference>
<dbReference type="SUPFAM" id="SSF56112">
    <property type="entry name" value="Protein kinase-like (PK-like)"/>
    <property type="match status" value="1"/>
</dbReference>
<dbReference type="PROSITE" id="PS50011">
    <property type="entry name" value="PROTEIN_KINASE_DOM"/>
    <property type="match status" value="1"/>
</dbReference>
<dbReference type="CDD" id="cd14016">
    <property type="entry name" value="STKc_CK1"/>
    <property type="match status" value="1"/>
</dbReference>
<comment type="subunit">
    <text evidence="3">Homodimer.</text>
</comment>
<evidence type="ECO:0000313" key="18">
    <source>
        <dbReference type="Proteomes" id="UP000198287"/>
    </source>
</evidence>
<dbReference type="InterPro" id="IPR015421">
    <property type="entry name" value="PyrdxlP-dep_Trfase_major"/>
</dbReference>
<dbReference type="GO" id="GO:0004058">
    <property type="term" value="F:aromatic-L-amino-acid decarboxylase activity"/>
    <property type="evidence" value="ECO:0007669"/>
    <property type="project" value="UniProtKB-EC"/>
</dbReference>
<keyword evidence="8 13" id="KW-0663">Pyridoxal phosphate</keyword>
<dbReference type="Gene3D" id="1.10.510.10">
    <property type="entry name" value="Transferase(Phosphotransferase) domain 1"/>
    <property type="match status" value="1"/>
</dbReference>
<keyword evidence="6" id="KW-0210">Decarboxylase</keyword>
<dbReference type="InterPro" id="IPR015424">
    <property type="entry name" value="PyrdxlP-dep_Trfase"/>
</dbReference>
<evidence type="ECO:0000256" key="1">
    <source>
        <dbReference type="ARBA" id="ARBA00001933"/>
    </source>
</evidence>
<feature type="signal peptide" evidence="15">
    <location>
        <begin position="1"/>
        <end position="29"/>
    </location>
</feature>
<evidence type="ECO:0000256" key="15">
    <source>
        <dbReference type="SAM" id="SignalP"/>
    </source>
</evidence>
<dbReference type="Gene3D" id="3.90.1150.10">
    <property type="entry name" value="Aspartate Aminotransferase, domain 1"/>
    <property type="match status" value="1"/>
</dbReference>
<dbReference type="FunFam" id="1.10.510.10:FF:000596">
    <property type="entry name" value="CK1 family protein kinase"/>
    <property type="match status" value="1"/>
</dbReference>
<dbReference type="Gene3D" id="1.20.1340.10">
    <property type="entry name" value="dopa decarboxylase, N-terminal domain"/>
    <property type="match status" value="1"/>
</dbReference>
<sequence>MPAAAGSRFLPRLFFFLAIIVFLSLPSSPSSPYEYLLVVIFMAYRISGRGARMAAAAAPPVEAPASSSRADEVVVVVAGRYHLVRKIGSGSFGDIYLAYNINREGLEEVAVKIEKKKARYPQLVFENKVYTALQGGIGIPRIHSFGQEGDYNFLVMDLLGSSLEELFNTCSRRFSMKTVLMLADQMIARVEYIHSKNFIHRDIKPDNFLMGGGRHSSRLYLIDFGLAKKYRDPRMGQHISYRENKNLTGTARYASINAHVGIEQSRRDDMESLGYLLMYFVRGGLPWQGLKAAGKKQKYEKIAEKKMTTPFEVLCKGYPPEFAYYFNYCRGLRFEETPDYMYLRKLFLVLFRSLGHQYDYNFDWNKFEYKAVAPSSTAHQQSAPPNVPYGGRLKINPHFGMDSETFLKFGEAMLKYITEYTDNIRERRVLPTVSPGYLRPLIPSSPPDEGEPWQNIMADIERVIMPGVTHWNSPHFHAYYPTANSYPALVADMLSSAIGCVGFTWIASPSCTELEIVMMDWLGKMVHLPDKFLTVESRGVGGGMIQGTASEANLLTLLTARTRMVKYCKNNRKPGYDETTILGRLVAYASDQAHSSVERAGLLAGVKMNLIKTDDILEMRGDALKFAIRRDKAKGLIPFYVVATLGSTNTCAFDKLSEIGEVCAEEGVWLHVDAAYAGSAFICEEFRHLMNGVEFADSFNFNPHKWLLVNFDCSALWIANSKEIVDSFNVDPPCLRHASNGLIQDFRHREIPFGRRFRSLKLWFVMRIYGLKGLQEHIRGQTKLAHEFEKLVEKDARFELVAPVVMGLVCFRMKDKTNEENGKFLNAINGRGKIHLVSSHLHGKYIIRFAVCSTATASKDVAFAWKEIADVADQLGV</sequence>
<comment type="caution">
    <text evidence="17">The sequence shown here is derived from an EMBL/GenBank/DDBJ whole genome shotgun (WGS) entry which is preliminary data.</text>
</comment>
<evidence type="ECO:0000256" key="12">
    <source>
        <dbReference type="ARBA" id="ARBA00041275"/>
    </source>
</evidence>
<feature type="modified residue" description="N6-(pyridoxal phosphate)lysine" evidence="13">
    <location>
        <position position="705"/>
    </location>
</feature>
<evidence type="ECO:0000313" key="17">
    <source>
        <dbReference type="EMBL" id="OXA44224.1"/>
    </source>
</evidence>
<dbReference type="SUPFAM" id="SSF53383">
    <property type="entry name" value="PLP-dependent transferases"/>
    <property type="match status" value="1"/>
</dbReference>
<protein>
    <recommendedName>
        <fullName evidence="11">Aromatic-L-amino-acid decarboxylase</fullName>
        <ecNumber evidence="10">4.1.1.28</ecNumber>
    </recommendedName>
    <alternativeName>
        <fullName evidence="12">DOPA decarboxylase</fullName>
    </alternativeName>
</protein>
<dbReference type="GO" id="GO:0004672">
    <property type="term" value="F:protein kinase activity"/>
    <property type="evidence" value="ECO:0007669"/>
    <property type="project" value="InterPro"/>
</dbReference>
<dbReference type="GO" id="GO:0042423">
    <property type="term" value="P:catecholamine biosynthetic process"/>
    <property type="evidence" value="ECO:0007669"/>
    <property type="project" value="UniProtKB-KW"/>
</dbReference>
<dbReference type="InterPro" id="IPR008271">
    <property type="entry name" value="Ser/Thr_kinase_AS"/>
</dbReference>
<dbReference type="PRINTS" id="PR00800">
    <property type="entry name" value="YHDCRBOXLASE"/>
</dbReference>
<evidence type="ECO:0000259" key="16">
    <source>
        <dbReference type="PROSITE" id="PS50011"/>
    </source>
</evidence>
<dbReference type="GO" id="GO:0019752">
    <property type="term" value="P:carboxylic acid metabolic process"/>
    <property type="evidence" value="ECO:0007669"/>
    <property type="project" value="InterPro"/>
</dbReference>
<evidence type="ECO:0000256" key="14">
    <source>
        <dbReference type="PROSITE-ProRule" id="PRU10141"/>
    </source>
</evidence>
<dbReference type="FunFam" id="3.40.640.10:FF:000025">
    <property type="entry name" value="Histidine decarboxylase"/>
    <property type="match status" value="1"/>
</dbReference>
<dbReference type="GO" id="GO:0042427">
    <property type="term" value="P:serotonin biosynthetic process"/>
    <property type="evidence" value="ECO:0007669"/>
    <property type="project" value="TreeGrafter"/>
</dbReference>
<reference evidence="17 18" key="1">
    <citation type="submission" date="2015-12" db="EMBL/GenBank/DDBJ databases">
        <title>The genome of Folsomia candida.</title>
        <authorList>
            <person name="Faddeeva A."/>
            <person name="Derks M.F."/>
            <person name="Anvar Y."/>
            <person name="Smit S."/>
            <person name="Van Straalen N."/>
            <person name="Roelofs D."/>
        </authorList>
    </citation>
    <scope>NUCLEOTIDE SEQUENCE [LARGE SCALE GENOMIC DNA]</scope>
    <source>
        <strain evidence="17 18">VU population</strain>
        <tissue evidence="17">Whole body</tissue>
    </source>
</reference>
<evidence type="ECO:0000256" key="10">
    <source>
        <dbReference type="ARBA" id="ARBA00038886"/>
    </source>
</evidence>
<keyword evidence="7 14" id="KW-0067">ATP-binding</keyword>
<keyword evidence="18" id="KW-1185">Reference proteome</keyword>
<accession>A0A226DH90</accession>
<keyword evidence="5 14" id="KW-0547">Nucleotide-binding</keyword>
<gene>
    <name evidence="17" type="ORF">Fcan01_20871</name>
</gene>
<dbReference type="InterPro" id="IPR002129">
    <property type="entry name" value="PyrdxlP-dep_de-COase"/>
</dbReference>
<evidence type="ECO:0000256" key="5">
    <source>
        <dbReference type="ARBA" id="ARBA00022741"/>
    </source>
</evidence>
<dbReference type="EMBL" id="LNIX01000019">
    <property type="protein sequence ID" value="OXA44224.1"/>
    <property type="molecule type" value="Genomic_DNA"/>
</dbReference>
<keyword evidence="4" id="KW-0127">Catecholamine biosynthesis</keyword>
<dbReference type="InterPro" id="IPR011009">
    <property type="entry name" value="Kinase-like_dom_sf"/>
</dbReference>
<keyword evidence="15" id="KW-0732">Signal</keyword>
<dbReference type="Pfam" id="PF00069">
    <property type="entry name" value="Pkinase"/>
    <property type="match status" value="1"/>
</dbReference>
<dbReference type="PROSITE" id="PS00107">
    <property type="entry name" value="PROTEIN_KINASE_ATP"/>
    <property type="match status" value="1"/>
</dbReference>
<keyword evidence="9" id="KW-0456">Lyase</keyword>
<dbReference type="SMART" id="SM00220">
    <property type="entry name" value="S_TKc"/>
    <property type="match status" value="1"/>
</dbReference>
<dbReference type="InterPro" id="IPR017441">
    <property type="entry name" value="Protein_kinase_ATP_BS"/>
</dbReference>
<dbReference type="Pfam" id="PF00282">
    <property type="entry name" value="Pyridoxal_deC"/>
    <property type="match status" value="1"/>
</dbReference>
<evidence type="ECO:0000256" key="9">
    <source>
        <dbReference type="ARBA" id="ARBA00023239"/>
    </source>
</evidence>
<dbReference type="PANTHER" id="PTHR11999:SF167">
    <property type="entry name" value="AROMATIC-L-AMINO-ACID DECARBOXYLASE"/>
    <property type="match status" value="1"/>
</dbReference>
<dbReference type="FunFam" id="1.20.1340.10:FF:000001">
    <property type="entry name" value="Histidine decarboxylase"/>
    <property type="match status" value="1"/>
</dbReference>
<dbReference type="GO" id="GO:0005737">
    <property type="term" value="C:cytoplasm"/>
    <property type="evidence" value="ECO:0007669"/>
    <property type="project" value="TreeGrafter"/>
</dbReference>
<feature type="chain" id="PRO_5012940316" description="Aromatic-L-amino-acid decarboxylase" evidence="15">
    <location>
        <begin position="30"/>
        <end position="877"/>
    </location>
</feature>
<evidence type="ECO:0000256" key="4">
    <source>
        <dbReference type="ARBA" id="ARBA00022584"/>
    </source>
</evidence>
<feature type="domain" description="Protein kinase" evidence="16">
    <location>
        <begin position="81"/>
        <end position="348"/>
    </location>
</feature>
<organism evidence="17 18">
    <name type="scientific">Folsomia candida</name>
    <name type="common">Springtail</name>
    <dbReference type="NCBI Taxonomy" id="158441"/>
    <lineage>
        <taxon>Eukaryota</taxon>
        <taxon>Metazoa</taxon>
        <taxon>Ecdysozoa</taxon>
        <taxon>Arthropoda</taxon>
        <taxon>Hexapoda</taxon>
        <taxon>Collembola</taxon>
        <taxon>Entomobryomorpha</taxon>
        <taxon>Isotomoidea</taxon>
        <taxon>Isotomidae</taxon>
        <taxon>Proisotominae</taxon>
        <taxon>Folsomia</taxon>
    </lineage>
</organism>
<comment type="cofactor">
    <cofactor evidence="1 13">
        <name>pyridoxal 5'-phosphate</name>
        <dbReference type="ChEBI" id="CHEBI:597326"/>
    </cofactor>
</comment>
<dbReference type="GO" id="GO:0006520">
    <property type="term" value="P:amino acid metabolic process"/>
    <property type="evidence" value="ECO:0007669"/>
    <property type="project" value="InterPro"/>
</dbReference>
<dbReference type="Gene3D" id="3.40.640.10">
    <property type="entry name" value="Type I PLP-dependent aspartate aminotransferase-like (Major domain)"/>
    <property type="match status" value="1"/>
</dbReference>
<dbReference type="InterPro" id="IPR010977">
    <property type="entry name" value="Aromatic_deC"/>
</dbReference>
<dbReference type="PROSITE" id="PS00108">
    <property type="entry name" value="PROTEIN_KINASE_ST"/>
    <property type="match status" value="1"/>
</dbReference>
<evidence type="ECO:0000256" key="6">
    <source>
        <dbReference type="ARBA" id="ARBA00022793"/>
    </source>
</evidence>
<dbReference type="Proteomes" id="UP000198287">
    <property type="component" value="Unassembled WGS sequence"/>
</dbReference>
<dbReference type="InterPro" id="IPR015422">
    <property type="entry name" value="PyrdxlP-dep_Trfase_small"/>
</dbReference>
<dbReference type="GO" id="GO:0030170">
    <property type="term" value="F:pyridoxal phosphate binding"/>
    <property type="evidence" value="ECO:0007669"/>
    <property type="project" value="InterPro"/>
</dbReference>
<evidence type="ECO:0000256" key="7">
    <source>
        <dbReference type="ARBA" id="ARBA00022840"/>
    </source>
</evidence>
<dbReference type="PANTHER" id="PTHR11999">
    <property type="entry name" value="GROUP II PYRIDOXAL-5-PHOSPHATE DECARBOXYLASE"/>
    <property type="match status" value="1"/>
</dbReference>
<dbReference type="AlphaFoldDB" id="A0A226DH90"/>
<evidence type="ECO:0000256" key="3">
    <source>
        <dbReference type="ARBA" id="ARBA00011738"/>
    </source>
</evidence>
<evidence type="ECO:0000256" key="11">
    <source>
        <dbReference type="ARBA" id="ARBA00040968"/>
    </source>
</evidence>
<evidence type="ECO:0000256" key="13">
    <source>
        <dbReference type="PIRSR" id="PIRSR602129-50"/>
    </source>
</evidence>
<dbReference type="STRING" id="158441.A0A226DH90"/>
<evidence type="ECO:0000256" key="8">
    <source>
        <dbReference type="ARBA" id="ARBA00022898"/>
    </source>
</evidence>
<evidence type="ECO:0000256" key="2">
    <source>
        <dbReference type="ARBA" id="ARBA00009533"/>
    </source>
</evidence>
<dbReference type="OrthoDB" id="5800476at2759"/>
<proteinExistence type="inferred from homology"/>
<name>A0A226DH90_FOLCA</name>
<dbReference type="EC" id="4.1.1.28" evidence="10"/>